<dbReference type="GeneID" id="107121545"/>
<dbReference type="InterPro" id="IPR001870">
    <property type="entry name" value="B30.2/SPRY"/>
</dbReference>
<dbReference type="PROSITE" id="PS50089">
    <property type="entry name" value="ZF_RING_2"/>
    <property type="match status" value="1"/>
</dbReference>
<keyword evidence="2" id="KW-0800">Toxin</keyword>
<sequence>MASGGPVRELCEEVTCPICLEYFRDPVTIAECGHNFCRACLTCSWGESGGEASCPQCRGKAQEGNLRPNRQLANIVEIAQKLSLQVEEARKEEARERICEKHREPLKLFCQTDEILVCMICDKSKEHKSHEVIPAKEAAQEYKDKIFDCLETLRTEREEILEYIQDVEDESQELLRRTESERQTRVAEFRTLHQLLNKHEKDLLAQIEETEKDIARKRDEHLAKLSEELSSLESLIREMEEKHQQAGNELLQDVRSTLQRFEKKETFENPEAFPIELTCPVRYRRHKRFLELAMLRFRDILRWAFPERRATVTVDPASASSHAVLCLNQETIEWQSETQDLSEDPEKRYGFVLGREGFTTGCHFWEVDVFGEGWAVGVARKPVKGRVTLTPEEGIWAVGRWKGQYKVFVKGTDPPLTMMLESDSIRICLNYEGRAVAFYDADTTGLLNEFSGASFSGETLYPFFAVYDSGCLWLSP</sequence>
<dbReference type="InterPro" id="IPR003879">
    <property type="entry name" value="Butyrophylin_SPRY"/>
</dbReference>
<evidence type="ECO:0000256" key="7">
    <source>
        <dbReference type="PROSITE-ProRule" id="PRU00024"/>
    </source>
</evidence>
<dbReference type="Gene3D" id="3.30.40.10">
    <property type="entry name" value="Zinc/RING finger domain, C3HC4 (zinc finger)"/>
    <property type="match status" value="1"/>
</dbReference>
<keyword evidence="4 7" id="KW-0863">Zinc-finger</keyword>
<evidence type="ECO:0000259" key="9">
    <source>
        <dbReference type="PROSITE" id="PS50089"/>
    </source>
</evidence>
<feature type="domain" description="B30.2/SPRY" evidence="11">
    <location>
        <begin position="292"/>
        <end position="476"/>
    </location>
</feature>
<keyword evidence="12" id="KW-1185">Reference proteome</keyword>
<dbReference type="Proteomes" id="UP000694871">
    <property type="component" value="Unplaced"/>
</dbReference>
<dbReference type="Gene3D" id="3.30.160.60">
    <property type="entry name" value="Classic Zinc Finger"/>
    <property type="match status" value="1"/>
</dbReference>
<feature type="domain" description="B box-type" evidence="10">
    <location>
        <begin position="94"/>
        <end position="135"/>
    </location>
</feature>
<evidence type="ECO:0000256" key="3">
    <source>
        <dbReference type="ARBA" id="ARBA00022723"/>
    </source>
</evidence>
<evidence type="ECO:0000256" key="1">
    <source>
        <dbReference type="ARBA" id="ARBA00009651"/>
    </source>
</evidence>
<evidence type="ECO:0000313" key="13">
    <source>
        <dbReference type="RefSeq" id="XP_015279955.1"/>
    </source>
</evidence>
<evidence type="ECO:0000256" key="4">
    <source>
        <dbReference type="ARBA" id="ARBA00022771"/>
    </source>
</evidence>
<dbReference type="InterPro" id="IPR050143">
    <property type="entry name" value="TRIM/RBCC"/>
</dbReference>
<dbReference type="SUPFAM" id="SSF57845">
    <property type="entry name" value="B-box zinc-binding domain"/>
    <property type="match status" value="1"/>
</dbReference>
<dbReference type="PROSITE" id="PS00518">
    <property type="entry name" value="ZF_RING_1"/>
    <property type="match status" value="1"/>
</dbReference>
<dbReference type="PANTHER" id="PTHR24103">
    <property type="entry name" value="E3 UBIQUITIN-PROTEIN LIGASE TRIM"/>
    <property type="match status" value="1"/>
</dbReference>
<gene>
    <name evidence="13" type="primary">LOC107121545</name>
</gene>
<evidence type="ECO:0000256" key="5">
    <source>
        <dbReference type="ARBA" id="ARBA00022833"/>
    </source>
</evidence>
<dbReference type="CDD" id="cd19762">
    <property type="entry name" value="Bbox2_TRIM7-like"/>
    <property type="match status" value="1"/>
</dbReference>
<dbReference type="PRINTS" id="PR01407">
    <property type="entry name" value="BUTYPHLNCDUF"/>
</dbReference>
<evidence type="ECO:0000259" key="11">
    <source>
        <dbReference type="PROSITE" id="PS50188"/>
    </source>
</evidence>
<protein>
    <submittedName>
        <fullName evidence="13">E3 ubiquitin-protein ligase TRIM39-like</fullName>
    </submittedName>
</protein>
<dbReference type="SUPFAM" id="SSF49899">
    <property type="entry name" value="Concanavalin A-like lectins/glucanases"/>
    <property type="match status" value="1"/>
</dbReference>
<evidence type="ECO:0000313" key="12">
    <source>
        <dbReference type="Proteomes" id="UP000694871"/>
    </source>
</evidence>
<proteinExistence type="inferred from homology"/>
<feature type="domain" description="RING-type" evidence="9">
    <location>
        <begin position="16"/>
        <end position="58"/>
    </location>
</feature>
<keyword evidence="3" id="KW-0479">Metal-binding</keyword>
<evidence type="ECO:0000259" key="10">
    <source>
        <dbReference type="PROSITE" id="PS50119"/>
    </source>
</evidence>
<dbReference type="InterPro" id="IPR003877">
    <property type="entry name" value="SPRY_dom"/>
</dbReference>
<evidence type="ECO:0000256" key="8">
    <source>
        <dbReference type="SAM" id="Coils"/>
    </source>
</evidence>
<dbReference type="Gene3D" id="2.60.120.920">
    <property type="match status" value="1"/>
</dbReference>
<dbReference type="PROSITE" id="PS50188">
    <property type="entry name" value="B302_SPRY"/>
    <property type="match status" value="1"/>
</dbReference>
<name>A0ABM1L1W8_GEKJA</name>
<dbReference type="SUPFAM" id="SSF57850">
    <property type="entry name" value="RING/U-box"/>
    <property type="match status" value="1"/>
</dbReference>
<dbReference type="InterPro" id="IPR001841">
    <property type="entry name" value="Znf_RING"/>
</dbReference>
<dbReference type="SMART" id="SM00184">
    <property type="entry name" value="RING"/>
    <property type="match status" value="1"/>
</dbReference>
<dbReference type="PROSITE" id="PS50119">
    <property type="entry name" value="ZF_BBOX"/>
    <property type="match status" value="1"/>
</dbReference>
<dbReference type="CDD" id="cd16594">
    <property type="entry name" value="RING-HC_TRIM7-like_C-IV"/>
    <property type="match status" value="1"/>
</dbReference>
<reference evidence="13" key="1">
    <citation type="submission" date="2025-08" db="UniProtKB">
        <authorList>
            <consortium name="RefSeq"/>
        </authorList>
    </citation>
    <scope>IDENTIFICATION</scope>
</reference>
<accession>A0ABM1L1W8</accession>
<keyword evidence="8" id="KW-0175">Coiled coil</keyword>
<organism evidence="12 13">
    <name type="scientific">Gekko japonicus</name>
    <name type="common">Schlegel's Japanese gecko</name>
    <dbReference type="NCBI Taxonomy" id="146911"/>
    <lineage>
        <taxon>Eukaryota</taxon>
        <taxon>Metazoa</taxon>
        <taxon>Chordata</taxon>
        <taxon>Craniata</taxon>
        <taxon>Vertebrata</taxon>
        <taxon>Euteleostomi</taxon>
        <taxon>Lepidosauria</taxon>
        <taxon>Squamata</taxon>
        <taxon>Bifurcata</taxon>
        <taxon>Gekkota</taxon>
        <taxon>Gekkonidae</taxon>
        <taxon>Gekkoninae</taxon>
        <taxon>Gekko</taxon>
    </lineage>
</organism>
<evidence type="ECO:0000256" key="6">
    <source>
        <dbReference type="ARBA" id="ARBA00034460"/>
    </source>
</evidence>
<keyword evidence="2" id="KW-0528">Neurotoxin</keyword>
<dbReference type="Pfam" id="PF00643">
    <property type="entry name" value="zf-B_box"/>
    <property type="match status" value="1"/>
</dbReference>
<dbReference type="InterPro" id="IPR000315">
    <property type="entry name" value="Znf_B-box"/>
</dbReference>
<feature type="coiled-coil region" evidence="8">
    <location>
        <begin position="150"/>
        <end position="249"/>
    </location>
</feature>
<dbReference type="RefSeq" id="XP_015279955.1">
    <property type="nucleotide sequence ID" value="XM_015424469.1"/>
</dbReference>
<dbReference type="InterPro" id="IPR013083">
    <property type="entry name" value="Znf_RING/FYVE/PHD"/>
</dbReference>
<keyword evidence="5" id="KW-0862">Zinc</keyword>
<dbReference type="Pfam" id="PF00622">
    <property type="entry name" value="SPRY"/>
    <property type="match status" value="1"/>
</dbReference>
<comment type="similarity">
    <text evidence="1">Belongs to the ohanin/vespryn family.</text>
</comment>
<comment type="function">
    <text evidence="6">Neurotoxin that produces dose-dependent hypolocomotion and hyperalgesia in mice. May directly act on the central nervous system, as it is 6500-fold more potent when administered intracerebroventricularly than intraperitoneal.</text>
</comment>
<evidence type="ECO:0000256" key="2">
    <source>
        <dbReference type="ARBA" id="ARBA00022699"/>
    </source>
</evidence>
<dbReference type="SMART" id="SM00336">
    <property type="entry name" value="BBOX"/>
    <property type="match status" value="1"/>
</dbReference>
<dbReference type="InterPro" id="IPR043136">
    <property type="entry name" value="B30.2/SPRY_sf"/>
</dbReference>
<dbReference type="InterPro" id="IPR017907">
    <property type="entry name" value="Znf_RING_CS"/>
</dbReference>
<dbReference type="SMART" id="SM00449">
    <property type="entry name" value="SPRY"/>
    <property type="match status" value="1"/>
</dbReference>
<dbReference type="Pfam" id="PF15227">
    <property type="entry name" value="zf-C3HC4_4"/>
    <property type="match status" value="1"/>
</dbReference>
<dbReference type="InterPro" id="IPR013320">
    <property type="entry name" value="ConA-like_dom_sf"/>
</dbReference>